<dbReference type="SUPFAM" id="SSF51735">
    <property type="entry name" value="NAD(P)-binding Rossmann-fold domains"/>
    <property type="match status" value="2"/>
</dbReference>
<name>A0ABX7P523_9BACT</name>
<dbReference type="CDD" id="cd08953">
    <property type="entry name" value="KR_2_SDR_x"/>
    <property type="match status" value="1"/>
</dbReference>
<feature type="domain" description="Ketosynthase family 3 (KS3)" evidence="10">
    <location>
        <begin position="1481"/>
        <end position="1901"/>
    </location>
</feature>
<dbReference type="InterPro" id="IPR020841">
    <property type="entry name" value="PKS_Beta-ketoAc_synthase_dom"/>
</dbReference>
<evidence type="ECO:0000256" key="7">
    <source>
        <dbReference type="ARBA" id="ARBA00022737"/>
    </source>
</evidence>
<evidence type="ECO:0000313" key="12">
    <source>
        <dbReference type="Proteomes" id="UP000662747"/>
    </source>
</evidence>
<dbReference type="SMART" id="SM00823">
    <property type="entry name" value="PKS_PP"/>
    <property type="match status" value="2"/>
</dbReference>
<dbReference type="PANTHER" id="PTHR43775:SF37">
    <property type="entry name" value="SI:DKEY-61P9.11"/>
    <property type="match status" value="1"/>
</dbReference>
<evidence type="ECO:0000256" key="2">
    <source>
        <dbReference type="ARBA" id="ARBA00004792"/>
    </source>
</evidence>
<feature type="region of interest" description="Disordered" evidence="8">
    <location>
        <begin position="187"/>
        <end position="212"/>
    </location>
</feature>
<dbReference type="Pfam" id="PF00550">
    <property type="entry name" value="PP-binding"/>
    <property type="match status" value="2"/>
</dbReference>
<comment type="subcellular location">
    <subcellularLocation>
        <location evidence="1">Cytoplasm</location>
    </subcellularLocation>
</comment>
<evidence type="ECO:0000256" key="5">
    <source>
        <dbReference type="ARBA" id="ARBA00022553"/>
    </source>
</evidence>
<dbReference type="SMART" id="SM00825">
    <property type="entry name" value="PKS_KS"/>
    <property type="match status" value="2"/>
</dbReference>
<dbReference type="EMBL" id="CP071090">
    <property type="protein sequence ID" value="QSQ25573.1"/>
    <property type="molecule type" value="Genomic_DNA"/>
</dbReference>
<keyword evidence="7" id="KW-0677">Repeat</keyword>
<sequence>MNQTERDIYERVARQELSVEEAMTLLAGLDTGAALPEPHHDTADEPFELRVRGFLEERLRRVLGITGGLPVDRGFMNLGASSAALLGATRELERELGVELFPTIFFEHGTLDALAGYFAENHADRLHELLDAKPGSTAVRTVAAPPPVSVAHAVQQPPAPVKSAAQQAPTPVLPATRQAPAPVVPATRQAPAPVMPAPRTARAAPARERAGRASGPTDIAIVGVSGRYPGARNLRDFWRVLAEGRDCITEIPRDRWDHARYFDPDREKPGGTYSKWGGFLDDVDRFDALFFNISPREAELLDPQERLFLEIAWGALEDAGYTRVGLRRGGIRPEEAGVFVGVMWSNYQLYGAEDARLGRGPLPVSAHWSIANRVSYFFDLQGPSLAVDTACSSSLTALHLACESLRSGDCRLALAGGVNLSTHPYKYLALSQGRFMSSDGRCRSFGEGGDGYVPGEGVGAVVLRTLEDAERDGDHIYAVIKGTAINHGGHANGFTVPNPNAQAALIRRALERSGVEPSTISYVEAHGTGTALGDPIEIAGLSQAFREHMPEGGTCPIGSVKSNIGHLESAAGIAALTKVLLQLEHRTLVPSLHSTPANPHIDFASTPFRVVSEPLEWRRPLRDDGEEVPRRAAVSSFGAGGSNGHVIIEEYVDTRSAAPVSARRELVLLSAKDRERLREHAAHHLEWLAGSPPPLADVAYTLQVAREAMPERLAFLVRDHDELRAKLAAFVEKDELGDGVYAGAETSGTARLRASDTEDQAYVRMLFEGGKLDRLASFWTSGSEIDWGSLRANGGRRVPLPTYPFARERHWIEDVPKQEDSAPRRSEPMPAPERLSAHVREWRAAPLSVASTPLSERRLVVLHDASAPETLRHALATLVSDRLRVIEVGRVSRAASTGLPALDRDDFDAGAALAREVLTQARGIEGVLDFCDLTRADDGGRVEYGRIGFYQGALAERGTAPFLLLHVTAGLLSGDTLAGAPVHGLVTAIAGEYRGVTARSIDVERADIAHETLFALLAAEAERTVASAPGSTADERQVRYRNGQRQAPALREVPLKPALSVAPDRAYVVSGGTRGLGAGFARLLVERGARRLALLGAQALPPRSEWARVAGEDSSDARKVRAILELEARGATVLLYTGRLTDRAALRRFFSEVRASLGPVAGVLHCAGAVSDESPAFLHKTRKGFERVLEPKLEGTHVLTDLLEDERPDFFVLFSSVSAVLPGLAVGLSDYALANSFLDRFAEYQHHRGRTWFRSFNWPSFRDTGFGETTTDAYRSAGLAALSVEQGFALLDGALGIAGAPVVLPAIGIPRLTVDAPPRTASSAPVARTAIVSNGAGGGRAAAYAALVRIFSAELKLAPERFRGDVRFEEYGADSVLIASAVKQIEKVVGAAFEPGFLLEYPTLDSLSALLVERYPERFAGESPAPSVEVPRPLPAQVPVLRTDASAPVSTADVPRPSAEQVPVRRAASPAPVVSASPDRTAPIAIVGMACRFPGAPDKDRFWDNLARGECSIREVPRDRWDPALFYSPEPGPGRTNSKWGGFIDGIDQFDPGYFRINESLAVQMDPLQRLMLETSLLATLDAGYTREELSNRRVGVYVGTRVGNYMGRIEQPEKTTIVGVGQNFIGARISDYFNWRGNNLVVDTACSSSLVSVHLACQALREREIDAAVAGGVDLMLDELTYLTLSAAGALSPDGRCYTFDERANGFVPGEGVGALMLKRLDEAVRDGDRIYAVIRGSAVNNDGRTMGITTPNMEAQVEVIEAALAKSGLSAADVSYVEAHGTGTMIGDPIELKALATVFRRATEARGFCAVGSVKTNLGHLLSAAGIAGLVKTALSLDRKQLPPTLHCERPNPRFAFDQSPFFVNRELRPWSVSSGQLRRAGISAFGFGGTNCHMVLEEHVGPYAPRRTPLPAPVFAKRSYLLPARRPGDAGVPLAAAPAPSAEAPVLRFEPIASAPGEAAPLLRFEPLVTERPGHLSSTGAKAP</sequence>
<dbReference type="PANTHER" id="PTHR43775">
    <property type="entry name" value="FATTY ACID SYNTHASE"/>
    <property type="match status" value="1"/>
</dbReference>
<keyword evidence="6" id="KW-0808">Transferase</keyword>
<feature type="domain" description="Carrier" evidence="9">
    <location>
        <begin position="1338"/>
        <end position="1415"/>
    </location>
</feature>
<evidence type="ECO:0000259" key="9">
    <source>
        <dbReference type="PROSITE" id="PS50075"/>
    </source>
</evidence>
<dbReference type="SUPFAM" id="SSF53901">
    <property type="entry name" value="Thiolase-like"/>
    <property type="match status" value="2"/>
</dbReference>
<dbReference type="InterPro" id="IPR014030">
    <property type="entry name" value="Ketoacyl_synth_N"/>
</dbReference>
<dbReference type="InterPro" id="IPR014031">
    <property type="entry name" value="Ketoacyl_synth_C"/>
</dbReference>
<keyword evidence="4" id="KW-0963">Cytoplasm</keyword>
<reference evidence="11 12" key="1">
    <citation type="submission" date="2021-02" db="EMBL/GenBank/DDBJ databases">
        <title>De Novo genome assembly of isolated myxobacteria.</title>
        <authorList>
            <person name="Stevens D.C."/>
        </authorList>
    </citation>
    <scope>NUCLEOTIDE SEQUENCE [LARGE SCALE GENOMIC DNA]</scope>
    <source>
        <strain evidence="12">SCPEA02</strain>
    </source>
</reference>
<proteinExistence type="predicted"/>
<dbReference type="Pfam" id="PF02801">
    <property type="entry name" value="Ketoacyl-synt_C"/>
    <property type="match status" value="2"/>
</dbReference>
<dbReference type="Pfam" id="PF16197">
    <property type="entry name" value="KAsynt_C_assoc"/>
    <property type="match status" value="1"/>
</dbReference>
<evidence type="ECO:0000256" key="6">
    <source>
        <dbReference type="ARBA" id="ARBA00022679"/>
    </source>
</evidence>
<dbReference type="InterPro" id="IPR036291">
    <property type="entry name" value="NAD(P)-bd_dom_sf"/>
</dbReference>
<dbReference type="InterPro" id="IPR009081">
    <property type="entry name" value="PP-bd_ACP"/>
</dbReference>
<keyword evidence="3" id="KW-0596">Phosphopantetheine</keyword>
<dbReference type="SUPFAM" id="SSF47336">
    <property type="entry name" value="ACP-like"/>
    <property type="match status" value="2"/>
</dbReference>
<protein>
    <submittedName>
        <fullName evidence="11">KR domain-containing protein</fullName>
    </submittedName>
</protein>
<evidence type="ECO:0000313" key="11">
    <source>
        <dbReference type="EMBL" id="QSQ25573.1"/>
    </source>
</evidence>
<dbReference type="InterPro" id="IPR016039">
    <property type="entry name" value="Thiolase-like"/>
</dbReference>
<dbReference type="Gene3D" id="3.40.50.720">
    <property type="entry name" value="NAD(P)-binding Rossmann-like Domain"/>
    <property type="match status" value="1"/>
</dbReference>
<evidence type="ECO:0000256" key="3">
    <source>
        <dbReference type="ARBA" id="ARBA00022450"/>
    </source>
</evidence>
<dbReference type="InterPro" id="IPR054514">
    <property type="entry name" value="RhiE-like_linker"/>
</dbReference>
<dbReference type="Pfam" id="PF22336">
    <property type="entry name" value="RhiE-like_linker"/>
    <property type="match status" value="1"/>
</dbReference>
<gene>
    <name evidence="11" type="ORF">JY651_11840</name>
</gene>
<feature type="region of interest" description="Disordered" evidence="8">
    <location>
        <begin position="1445"/>
        <end position="1466"/>
    </location>
</feature>
<dbReference type="InterPro" id="IPR020806">
    <property type="entry name" value="PKS_PP-bd"/>
</dbReference>
<dbReference type="PROSITE" id="PS00606">
    <property type="entry name" value="KS3_1"/>
    <property type="match status" value="2"/>
</dbReference>
<dbReference type="InterPro" id="IPR057326">
    <property type="entry name" value="KR_dom"/>
</dbReference>
<dbReference type="InterPro" id="IPR050091">
    <property type="entry name" value="PKS_NRPS_Biosynth_Enz"/>
</dbReference>
<dbReference type="Proteomes" id="UP000662747">
    <property type="component" value="Chromosome"/>
</dbReference>
<dbReference type="Pfam" id="PF08659">
    <property type="entry name" value="KR"/>
    <property type="match status" value="1"/>
</dbReference>
<dbReference type="InterPro" id="IPR032821">
    <property type="entry name" value="PKS_assoc"/>
</dbReference>
<dbReference type="InterPro" id="IPR018201">
    <property type="entry name" value="Ketoacyl_synth_AS"/>
</dbReference>
<dbReference type="Gene3D" id="1.10.1200.10">
    <property type="entry name" value="ACP-like"/>
    <property type="match status" value="2"/>
</dbReference>
<dbReference type="CDD" id="cd00833">
    <property type="entry name" value="PKS"/>
    <property type="match status" value="2"/>
</dbReference>
<keyword evidence="12" id="KW-1185">Reference proteome</keyword>
<feature type="domain" description="Ketosynthase family 3 (KS3)" evidence="10">
    <location>
        <begin position="216"/>
        <end position="650"/>
    </location>
</feature>
<comment type="pathway">
    <text evidence="2">Antibiotic biosynthesis.</text>
</comment>
<dbReference type="Gene3D" id="1.10.1240.100">
    <property type="match status" value="1"/>
</dbReference>
<dbReference type="InterPro" id="IPR036736">
    <property type="entry name" value="ACP-like_sf"/>
</dbReference>
<accession>A0ABX7P523</accession>
<dbReference type="Pfam" id="PF00109">
    <property type="entry name" value="ketoacyl-synt"/>
    <property type="match status" value="2"/>
</dbReference>
<dbReference type="RefSeq" id="WP_206727128.1">
    <property type="nucleotide sequence ID" value="NZ_CP071090.1"/>
</dbReference>
<dbReference type="Gene3D" id="3.40.47.10">
    <property type="match status" value="2"/>
</dbReference>
<dbReference type="PROSITE" id="PS52004">
    <property type="entry name" value="KS3_2"/>
    <property type="match status" value="2"/>
</dbReference>
<evidence type="ECO:0000259" key="10">
    <source>
        <dbReference type="PROSITE" id="PS52004"/>
    </source>
</evidence>
<dbReference type="PROSITE" id="PS50075">
    <property type="entry name" value="CARRIER"/>
    <property type="match status" value="2"/>
</dbReference>
<feature type="domain" description="Carrier" evidence="9">
    <location>
        <begin position="45"/>
        <end position="122"/>
    </location>
</feature>
<evidence type="ECO:0000256" key="1">
    <source>
        <dbReference type="ARBA" id="ARBA00004496"/>
    </source>
</evidence>
<dbReference type="SMART" id="SM00822">
    <property type="entry name" value="PKS_KR"/>
    <property type="match status" value="1"/>
</dbReference>
<evidence type="ECO:0000256" key="4">
    <source>
        <dbReference type="ARBA" id="ARBA00022490"/>
    </source>
</evidence>
<dbReference type="InterPro" id="IPR013968">
    <property type="entry name" value="PKS_KR"/>
</dbReference>
<organism evidence="11 12">
    <name type="scientific">Pyxidicoccus parkwayensis</name>
    <dbReference type="NCBI Taxonomy" id="2813578"/>
    <lineage>
        <taxon>Bacteria</taxon>
        <taxon>Pseudomonadati</taxon>
        <taxon>Myxococcota</taxon>
        <taxon>Myxococcia</taxon>
        <taxon>Myxococcales</taxon>
        <taxon>Cystobacterineae</taxon>
        <taxon>Myxococcaceae</taxon>
        <taxon>Pyxidicoccus</taxon>
    </lineage>
</organism>
<keyword evidence="5" id="KW-0597">Phosphoprotein</keyword>
<evidence type="ECO:0000256" key="8">
    <source>
        <dbReference type="SAM" id="MobiDB-lite"/>
    </source>
</evidence>